<keyword evidence="6" id="KW-1185">Reference proteome</keyword>
<keyword evidence="2" id="KW-0472">Membrane</keyword>
<accession>A0A4U0P3M6</accession>
<organism evidence="5 6">
    <name type="scientific">Sphingobacterium olei</name>
    <dbReference type="NCBI Taxonomy" id="2571155"/>
    <lineage>
        <taxon>Bacteria</taxon>
        <taxon>Pseudomonadati</taxon>
        <taxon>Bacteroidota</taxon>
        <taxon>Sphingobacteriia</taxon>
        <taxon>Sphingobacteriales</taxon>
        <taxon>Sphingobacteriaceae</taxon>
        <taxon>Sphingobacterium</taxon>
    </lineage>
</organism>
<dbReference type="Gene3D" id="2.170.130.10">
    <property type="entry name" value="TonB-dependent receptor, plug domain"/>
    <property type="match status" value="1"/>
</dbReference>
<dbReference type="Pfam" id="PF07715">
    <property type="entry name" value="Plug"/>
    <property type="match status" value="1"/>
</dbReference>
<gene>
    <name evidence="5" type="ORF">FAZ15_04740</name>
</gene>
<comment type="subcellular location">
    <subcellularLocation>
        <location evidence="1">Cell outer membrane</location>
    </subcellularLocation>
</comment>
<comment type="caution">
    <text evidence="5">The sequence shown here is derived from an EMBL/GenBank/DDBJ whole genome shotgun (WGS) entry which is preliminary data.</text>
</comment>
<dbReference type="OrthoDB" id="9768177at2"/>
<evidence type="ECO:0000313" key="5">
    <source>
        <dbReference type="EMBL" id="TJZ61829.1"/>
    </source>
</evidence>
<dbReference type="SUPFAM" id="SSF56935">
    <property type="entry name" value="Porins"/>
    <property type="match status" value="1"/>
</dbReference>
<protein>
    <submittedName>
        <fullName evidence="5">SusC/RagA family TonB-linked outer membrane protein</fullName>
    </submittedName>
</protein>
<evidence type="ECO:0000256" key="2">
    <source>
        <dbReference type="ARBA" id="ARBA00023136"/>
    </source>
</evidence>
<dbReference type="InterPro" id="IPR036942">
    <property type="entry name" value="Beta-barrel_TonB_sf"/>
</dbReference>
<name>A0A4U0P3M6_9SPHI</name>
<dbReference type="NCBIfam" id="TIGR04056">
    <property type="entry name" value="OMP_RagA_SusC"/>
    <property type="match status" value="1"/>
</dbReference>
<dbReference type="InterPro" id="IPR037066">
    <property type="entry name" value="Plug_dom_sf"/>
</dbReference>
<evidence type="ECO:0000256" key="1">
    <source>
        <dbReference type="ARBA" id="ARBA00004442"/>
    </source>
</evidence>
<dbReference type="RefSeq" id="WP_136900185.1">
    <property type="nucleotide sequence ID" value="NZ_SUME01000002.1"/>
</dbReference>
<dbReference type="InterPro" id="IPR023996">
    <property type="entry name" value="TonB-dep_OMP_SusC/RagA"/>
</dbReference>
<dbReference type="GO" id="GO:0009279">
    <property type="term" value="C:cell outer membrane"/>
    <property type="evidence" value="ECO:0007669"/>
    <property type="project" value="UniProtKB-SubCell"/>
</dbReference>
<dbReference type="AlphaFoldDB" id="A0A4U0P3M6"/>
<dbReference type="Proteomes" id="UP000306808">
    <property type="component" value="Unassembled WGS sequence"/>
</dbReference>
<reference evidence="5 6" key="1">
    <citation type="submission" date="2019-04" db="EMBL/GenBank/DDBJ databases">
        <title>Sphingobacterium olei sp. nov., isolated from oil-contaminated soil.</title>
        <authorList>
            <person name="Liu B."/>
        </authorList>
    </citation>
    <scope>NUCLEOTIDE SEQUENCE [LARGE SCALE GENOMIC DNA]</scope>
    <source>
        <strain evidence="5 6">HAL-9</strain>
    </source>
</reference>
<evidence type="ECO:0000313" key="6">
    <source>
        <dbReference type="Proteomes" id="UP000306808"/>
    </source>
</evidence>
<evidence type="ECO:0000256" key="3">
    <source>
        <dbReference type="ARBA" id="ARBA00023237"/>
    </source>
</evidence>
<feature type="domain" description="TonB-dependent receptor plug" evidence="4">
    <location>
        <begin position="73"/>
        <end position="194"/>
    </location>
</feature>
<dbReference type="Gene3D" id="2.40.170.20">
    <property type="entry name" value="TonB-dependent receptor, beta-barrel domain"/>
    <property type="match status" value="1"/>
</dbReference>
<proteinExistence type="predicted"/>
<dbReference type="EMBL" id="SUME01000002">
    <property type="protein sequence ID" value="TJZ61829.1"/>
    <property type="molecule type" value="Genomic_DNA"/>
</dbReference>
<sequence length="997" mass="113237">MKEKFPSTYNVGIPAVFFMLLLHVQLFAEYKEGVAKATNSLNIVQDTVPQLLDSVFDLNFKNIKAKSVHKPIEDIALYGNATIPQLLKGEAAGLYVSEPTGEPGTPNYMFIRGISSPIFGNKDVYQNQPLVVLDGIPMIGPHPFSYMIQAYDIDRIGPENNLLSNIDVDNIASIEVLKDMASIAIYGPIAANGVIKITSKKSASDNRRRISVNSFVGMASRPHVTTINGDYENRFRQQFYDLYTSNGRYNADDTYPVYLSDSLNNRYYGPSNWSDSYYNNGLNYGINARLSGGGKRSNFQFSLGTLQNSGIAEDTNFKKYNARFQLDLQPLKWLFFHTTINAARLDRNRNKNLRNRYAMLSYLPDLSAPLAPNKEAYDSYRLIHDKGFDDNFSNILEGNMALNVQFGSFKLKSSMSVDYNEGFRDLFHHSDLMEGNSFASNYYGYSQRLMYDNVASYDWEMDNSSLFLEAGNVLQWDLHKYNYAYAYKGINNNIKINLLDSRPQINGRNNPDFLNPTAFPRQLTYKFLDRTRHNLVSFFGRGTYNLMDKYSASLLLRYDGSSNAQPTSRWLFTPSLALGWDIKKEFLEDDNAIQGFKLRASAGRLGILNMYDNISQGPNYTAQIGYTGNVIVPAYNGIAALVRPYEDGWVGYNMPWAYTDQANVGIDIQLSKRNAYITLDAYIRDNKNQVLTLPAYAEYGYEYSLEAGMDVRNTGIELAFGGDIITGLERNFRWHSGINVGANNNKLTGLPGGLDEVVIQNRKLKVGERIDAFWVLENEGIYRTDSEVPEINGVKKNYNGITFKAGDPAWTDQNGDNRISSEDRVMRGNHIPKVTGSWQNDFYYKNFDLKVNLYFNLGRQILNQEMANRFDFINNENAKNVNSIKEITYWEKRGDYSKYPLYNPWSTVNAYQSSQDLFLENGAFMKLRQVSLGYNFSDLLGSQLGGGKLYAYIAANNLFTISNYSGRDPEIANYLGYDEGYNMTIPRTFLMGFKLNF</sequence>
<evidence type="ECO:0000259" key="4">
    <source>
        <dbReference type="Pfam" id="PF07715"/>
    </source>
</evidence>
<dbReference type="InterPro" id="IPR012910">
    <property type="entry name" value="Plug_dom"/>
</dbReference>
<keyword evidence="3" id="KW-0998">Cell outer membrane</keyword>